<evidence type="ECO:0000256" key="1">
    <source>
        <dbReference type="SAM" id="SignalP"/>
    </source>
</evidence>
<gene>
    <name evidence="3" type="ORF">B0T14DRAFT_431937</name>
</gene>
<dbReference type="Gene3D" id="3.20.20.140">
    <property type="entry name" value="Metal-dependent hydrolases"/>
    <property type="match status" value="1"/>
</dbReference>
<protein>
    <recommendedName>
        <fullName evidence="2">Amidohydrolase 3 domain-containing protein</fullName>
    </recommendedName>
</protein>
<dbReference type="Proteomes" id="UP001175000">
    <property type="component" value="Unassembled WGS sequence"/>
</dbReference>
<dbReference type="AlphaFoldDB" id="A0AA40BZV9"/>
<dbReference type="SUPFAM" id="SSF51338">
    <property type="entry name" value="Composite domain of metallo-dependent hydrolases"/>
    <property type="match status" value="1"/>
</dbReference>
<proteinExistence type="predicted"/>
<comment type="caution">
    <text evidence="3">The sequence shown here is derived from an EMBL/GenBank/DDBJ whole genome shotgun (WGS) entry which is preliminary data.</text>
</comment>
<keyword evidence="1" id="KW-0732">Signal</keyword>
<dbReference type="Gene3D" id="3.10.310.70">
    <property type="match status" value="1"/>
</dbReference>
<organism evidence="3 4">
    <name type="scientific">Immersiella caudata</name>
    <dbReference type="NCBI Taxonomy" id="314043"/>
    <lineage>
        <taxon>Eukaryota</taxon>
        <taxon>Fungi</taxon>
        <taxon>Dikarya</taxon>
        <taxon>Ascomycota</taxon>
        <taxon>Pezizomycotina</taxon>
        <taxon>Sordariomycetes</taxon>
        <taxon>Sordariomycetidae</taxon>
        <taxon>Sordariales</taxon>
        <taxon>Lasiosphaeriaceae</taxon>
        <taxon>Immersiella</taxon>
    </lineage>
</organism>
<dbReference type="InterPro" id="IPR011059">
    <property type="entry name" value="Metal-dep_hydrolase_composite"/>
</dbReference>
<dbReference type="EMBL" id="JAULSU010000004">
    <property type="protein sequence ID" value="KAK0619610.1"/>
    <property type="molecule type" value="Genomic_DNA"/>
</dbReference>
<sequence>MHSWSASALLRGSLLAALLNGSISLAQTTNASAGVDGLLGANNGKVADSYTEGSLRGSLLLYNGKIHTMDDKNTVAKVVAIKDGQIFYVGDSQADALRDGRFDTSSKFRSIDLGGRMAIPGLIDCHNHIVLLGNRPGYHTPLERAYSIADVQATYRQRATGVPKGSFITTIGGFSPNQFKELRLPTLSELDAAAPDHPVFISTSFSGPATTNTLGKVILSSLPGNTSVTVSPTGAITSGIENGKVLLALRANLTFADRKRSALSAMQYAASVGLTTHL</sequence>
<evidence type="ECO:0000259" key="2">
    <source>
        <dbReference type="Pfam" id="PF07969"/>
    </source>
</evidence>
<dbReference type="PANTHER" id="PTHR22642">
    <property type="entry name" value="IMIDAZOLONEPROPIONASE"/>
    <property type="match status" value="1"/>
</dbReference>
<dbReference type="GO" id="GO:0016810">
    <property type="term" value="F:hydrolase activity, acting on carbon-nitrogen (but not peptide) bonds"/>
    <property type="evidence" value="ECO:0007669"/>
    <property type="project" value="InterPro"/>
</dbReference>
<dbReference type="Pfam" id="PF07969">
    <property type="entry name" value="Amidohydro_3"/>
    <property type="match status" value="1"/>
</dbReference>
<feature type="signal peptide" evidence="1">
    <location>
        <begin position="1"/>
        <end position="28"/>
    </location>
</feature>
<keyword evidence="4" id="KW-1185">Reference proteome</keyword>
<evidence type="ECO:0000313" key="3">
    <source>
        <dbReference type="EMBL" id="KAK0619610.1"/>
    </source>
</evidence>
<dbReference type="PANTHER" id="PTHR22642:SF2">
    <property type="entry name" value="PROTEIN LONG AFTER FAR-RED 3"/>
    <property type="match status" value="1"/>
</dbReference>
<feature type="domain" description="Amidohydrolase 3" evidence="2">
    <location>
        <begin position="111"/>
        <end position="276"/>
    </location>
</feature>
<evidence type="ECO:0000313" key="4">
    <source>
        <dbReference type="Proteomes" id="UP001175000"/>
    </source>
</evidence>
<feature type="non-terminal residue" evidence="3">
    <location>
        <position position="278"/>
    </location>
</feature>
<feature type="chain" id="PRO_5041427863" description="Amidohydrolase 3 domain-containing protein" evidence="1">
    <location>
        <begin position="29"/>
        <end position="278"/>
    </location>
</feature>
<name>A0AA40BZV9_9PEZI</name>
<dbReference type="InterPro" id="IPR013108">
    <property type="entry name" value="Amidohydro_3"/>
</dbReference>
<accession>A0AA40BZV9</accession>
<dbReference type="Gene3D" id="2.30.40.10">
    <property type="entry name" value="Urease, subunit C, domain 1"/>
    <property type="match status" value="1"/>
</dbReference>
<reference evidence="3" key="1">
    <citation type="submission" date="2023-06" db="EMBL/GenBank/DDBJ databases">
        <title>Genome-scale phylogeny and comparative genomics of the fungal order Sordariales.</title>
        <authorList>
            <consortium name="Lawrence Berkeley National Laboratory"/>
            <person name="Hensen N."/>
            <person name="Bonometti L."/>
            <person name="Westerberg I."/>
            <person name="Brannstrom I.O."/>
            <person name="Guillou S."/>
            <person name="Cros-Aarteil S."/>
            <person name="Calhoun S."/>
            <person name="Haridas S."/>
            <person name="Kuo A."/>
            <person name="Mondo S."/>
            <person name="Pangilinan J."/>
            <person name="Riley R."/>
            <person name="Labutti K."/>
            <person name="Andreopoulos B."/>
            <person name="Lipzen A."/>
            <person name="Chen C."/>
            <person name="Yanf M."/>
            <person name="Daum C."/>
            <person name="Ng V."/>
            <person name="Clum A."/>
            <person name="Steindorff A."/>
            <person name="Ohm R."/>
            <person name="Martin F."/>
            <person name="Silar P."/>
            <person name="Natvig D."/>
            <person name="Lalanne C."/>
            <person name="Gautier V."/>
            <person name="Ament-Velasquez S.L."/>
            <person name="Kruys A."/>
            <person name="Hutchinson M.I."/>
            <person name="Powell A.J."/>
            <person name="Barry K."/>
            <person name="Miller A.N."/>
            <person name="Grigoriev I.V."/>
            <person name="Debuchy R."/>
            <person name="Gladieux P."/>
            <person name="Thoren M.H."/>
            <person name="Johannesson H."/>
        </authorList>
    </citation>
    <scope>NUCLEOTIDE SEQUENCE</scope>
    <source>
        <strain evidence="3">CBS 606.72</strain>
    </source>
</reference>